<dbReference type="WBParaSite" id="ASIM_0000761601-mRNA-1">
    <property type="protein sequence ID" value="ASIM_0000761601-mRNA-1"/>
    <property type="gene ID" value="ASIM_0000761601"/>
</dbReference>
<dbReference type="OrthoDB" id="10436256at2759"/>
<reference evidence="3" key="1">
    <citation type="submission" date="2017-02" db="UniProtKB">
        <authorList>
            <consortium name="WormBaseParasite"/>
        </authorList>
    </citation>
    <scope>IDENTIFICATION</scope>
</reference>
<dbReference type="AlphaFoldDB" id="A0A0M3JJ00"/>
<reference evidence="1 2" key="2">
    <citation type="submission" date="2018-11" db="EMBL/GenBank/DDBJ databases">
        <authorList>
            <consortium name="Pathogen Informatics"/>
        </authorList>
    </citation>
    <scope>NUCLEOTIDE SEQUENCE [LARGE SCALE GENOMIC DNA]</scope>
</reference>
<evidence type="ECO:0000313" key="3">
    <source>
        <dbReference type="WBParaSite" id="ASIM_0000761601-mRNA-1"/>
    </source>
</evidence>
<organism evidence="3">
    <name type="scientific">Anisakis simplex</name>
    <name type="common">Herring worm</name>
    <dbReference type="NCBI Taxonomy" id="6269"/>
    <lineage>
        <taxon>Eukaryota</taxon>
        <taxon>Metazoa</taxon>
        <taxon>Ecdysozoa</taxon>
        <taxon>Nematoda</taxon>
        <taxon>Chromadorea</taxon>
        <taxon>Rhabditida</taxon>
        <taxon>Spirurina</taxon>
        <taxon>Ascaridomorpha</taxon>
        <taxon>Ascaridoidea</taxon>
        <taxon>Anisakidae</taxon>
        <taxon>Anisakis</taxon>
        <taxon>Anisakis simplex complex</taxon>
    </lineage>
</organism>
<accession>A0A0M3JJ00</accession>
<dbReference type="Proteomes" id="UP000267096">
    <property type="component" value="Unassembled WGS sequence"/>
</dbReference>
<proteinExistence type="predicted"/>
<gene>
    <name evidence="1" type="ORF">ASIM_LOCUS7389</name>
</gene>
<protein>
    <submittedName>
        <fullName evidence="3">Transmembrane protein</fullName>
    </submittedName>
</protein>
<evidence type="ECO:0000313" key="2">
    <source>
        <dbReference type="Proteomes" id="UP000267096"/>
    </source>
</evidence>
<dbReference type="EMBL" id="UYRR01017772">
    <property type="protein sequence ID" value="VDK29077.1"/>
    <property type="molecule type" value="Genomic_DNA"/>
</dbReference>
<keyword evidence="2" id="KW-1185">Reference proteome</keyword>
<sequence>MGRFGQVLGILLVLATNFWVSAGIFQIGELRRMCTNMSDKWQLKLIEREKDTPREVIQYKITRILMELPEDVQDVYKKLLLAERARQDADFDVDMIVLKNRGASEHLLDAMEAIRNITLDMSLSLRDERKEIKMIKRSLNKEDQEILQKCSTEDIASH</sequence>
<name>A0A0M3JJ00_ANISI</name>
<evidence type="ECO:0000313" key="1">
    <source>
        <dbReference type="EMBL" id="VDK29077.1"/>
    </source>
</evidence>